<evidence type="ECO:0000256" key="1">
    <source>
        <dbReference type="SAM" id="Phobius"/>
    </source>
</evidence>
<feature type="transmembrane region" description="Helical" evidence="1">
    <location>
        <begin position="276"/>
        <end position="296"/>
    </location>
</feature>
<gene>
    <name evidence="2" type="ORF">ATOP_17970</name>
</gene>
<keyword evidence="1" id="KW-0812">Transmembrane</keyword>
<proteinExistence type="predicted"/>
<protein>
    <submittedName>
        <fullName evidence="2">Uncharacterized protein</fullName>
    </submittedName>
</protein>
<accession>A0AAV5B4K8</accession>
<feature type="transmembrane region" description="Helical" evidence="1">
    <location>
        <begin position="169"/>
        <end position="188"/>
    </location>
</feature>
<keyword evidence="3" id="KW-1185">Reference proteome</keyword>
<dbReference type="Proteomes" id="UP001055025">
    <property type="component" value="Unassembled WGS sequence"/>
</dbReference>
<name>A0AAV5B4K8_9ACTN</name>
<evidence type="ECO:0000313" key="2">
    <source>
        <dbReference type="EMBL" id="GJM56142.1"/>
    </source>
</evidence>
<keyword evidence="1" id="KW-1133">Transmembrane helix</keyword>
<feature type="transmembrane region" description="Helical" evidence="1">
    <location>
        <begin position="208"/>
        <end position="231"/>
    </location>
</feature>
<feature type="transmembrane region" description="Helical" evidence="1">
    <location>
        <begin position="48"/>
        <end position="74"/>
    </location>
</feature>
<dbReference type="RefSeq" id="WP_135977847.1">
    <property type="nucleotide sequence ID" value="NZ_BQKC01000001.1"/>
</dbReference>
<organism evidence="2 3">
    <name type="scientific">Granulimonas faecalis</name>
    <dbReference type="NCBI Taxonomy" id="2894155"/>
    <lineage>
        <taxon>Bacteria</taxon>
        <taxon>Bacillati</taxon>
        <taxon>Actinomycetota</taxon>
        <taxon>Coriobacteriia</taxon>
        <taxon>Coriobacteriales</taxon>
        <taxon>Kribbibacteriaceae</taxon>
        <taxon>Granulimonas</taxon>
    </lineage>
</organism>
<feature type="transmembrane region" description="Helical" evidence="1">
    <location>
        <begin position="130"/>
        <end position="148"/>
    </location>
</feature>
<feature type="transmembrane region" description="Helical" evidence="1">
    <location>
        <begin position="238"/>
        <end position="256"/>
    </location>
</feature>
<feature type="transmembrane region" description="Helical" evidence="1">
    <location>
        <begin position="21"/>
        <end position="42"/>
    </location>
</feature>
<keyword evidence="1" id="KW-0472">Membrane</keyword>
<reference evidence="2" key="1">
    <citation type="journal article" date="2022" name="Int. J. Syst. Evol. Microbiol.">
        <title>Granulimonas faecalis gen. nov., sp. nov., and Leptogranulimonas caecicola gen. nov., sp. nov., novel lactate-producing Atopobiaceae bacteria isolated from mouse intestines, and an emended description of the family Atopobiaceae.</title>
        <authorList>
            <person name="Morinaga K."/>
            <person name="Kusada H."/>
            <person name="Sakamoto S."/>
            <person name="Murakami T."/>
            <person name="Toyoda A."/>
            <person name="Mori H."/>
            <person name="Meng X.Y."/>
            <person name="Takashino M."/>
            <person name="Murotomi K."/>
            <person name="Tamaki H."/>
        </authorList>
    </citation>
    <scope>NUCLEOTIDE SEQUENCE</scope>
    <source>
        <strain evidence="2">OPF53</strain>
    </source>
</reference>
<sequence length="298" mass="31460">MGHDDMNGAIARPGRRPILNAGIALCAAVVVSLVVLTCALANPAATAGEVSACSLACMVVAYAVPCVAGMVVVIMRDICVPRRLRYAMAAASFGFLCFIAAFPIMGTIALPATETARQLDAFSGDIVRRGAWLIVLLGLAMGFAMPVSTRAKDGPALQAPRRRLIQTTLACLLWMTLSFQLAFAVMANDAGILAMGPAVTFVSRSTCVPLGAFLITSLVVSWLWGLAAFGYPSWLPKLLFWVPLAVMAALFVSDILDVLQLHTTLSVDFNDYRLSGVGIVYTTILGILFGVGLSAVDD</sequence>
<dbReference type="EMBL" id="BQKC01000001">
    <property type="protein sequence ID" value="GJM56142.1"/>
    <property type="molecule type" value="Genomic_DNA"/>
</dbReference>
<evidence type="ECO:0000313" key="3">
    <source>
        <dbReference type="Proteomes" id="UP001055025"/>
    </source>
</evidence>
<feature type="transmembrane region" description="Helical" evidence="1">
    <location>
        <begin position="86"/>
        <end position="110"/>
    </location>
</feature>
<comment type="caution">
    <text evidence="2">The sequence shown here is derived from an EMBL/GenBank/DDBJ whole genome shotgun (WGS) entry which is preliminary data.</text>
</comment>
<dbReference type="AlphaFoldDB" id="A0AAV5B4K8"/>